<dbReference type="PANTHER" id="PTHR30347">
    <property type="entry name" value="POTASSIUM CHANNEL RELATED"/>
    <property type="match status" value="1"/>
</dbReference>
<sequence>MNIDAFMDRFEQMLSASLAWLSSPTFYSQIGLISIALLVGYSIAAYLKSHSPLLRKRPLEGPLLRLRLQIYASRNLLLPLMLILMLSIAADLSQTLLGQNWLVRLGLSFAVVFMLYSLIKRFVEKKFFRTLASWVFLPIALLHIFGWLDGLIAYLESISVEVGNIQVSAYGVVRVLIFGSVLFWLGRLSNTAGQQIIRSQQDLDAGTREVFAKLFQIALFFVVFILLLQIMGINLTALAVFGGALGVGLGFGLQSIASNFISGIILLLERSLSVGDYVEMEDGRKGMIRELNMRSTTLETFDGKDIMVPNEQFISGSFTNWTHKNVKQRYALEFQVSYKTDLHFLFDLLRTVVASHPRVISGEQVPIEERPDAEISGFGDSGVDILVEFWMEGVDDGENRVGGDLLLMIWDAFKEHDIEIPFPQREVRVLNPAGSGVS</sequence>
<feature type="transmembrane region" description="Helical" evidence="7">
    <location>
        <begin position="101"/>
        <end position="119"/>
    </location>
</feature>
<dbReference type="SUPFAM" id="SSF50182">
    <property type="entry name" value="Sm-like ribonucleoproteins"/>
    <property type="match status" value="1"/>
</dbReference>
<evidence type="ECO:0000256" key="1">
    <source>
        <dbReference type="ARBA" id="ARBA00004651"/>
    </source>
</evidence>
<dbReference type="PANTHER" id="PTHR30347:SF1">
    <property type="entry name" value="MECHANOSENSITIVE CHANNEL MSCK"/>
    <property type="match status" value="1"/>
</dbReference>
<keyword evidence="5 7" id="KW-1133">Transmembrane helix</keyword>
<comment type="subcellular location">
    <subcellularLocation>
        <location evidence="1">Cell membrane</location>
        <topology evidence="1">Multi-pass membrane protein</topology>
    </subcellularLocation>
</comment>
<dbReference type="RefSeq" id="WP_067383642.1">
    <property type="nucleotide sequence ID" value="NZ_CP015839.1"/>
</dbReference>
<feature type="transmembrane region" description="Helical" evidence="7">
    <location>
        <begin position="167"/>
        <end position="189"/>
    </location>
</feature>
<dbReference type="SUPFAM" id="SSF82689">
    <property type="entry name" value="Mechanosensitive channel protein MscS (YggB), C-terminal domain"/>
    <property type="match status" value="1"/>
</dbReference>
<gene>
    <name evidence="11" type="ORF">A8C75_14210</name>
</gene>
<protein>
    <submittedName>
        <fullName evidence="11">Mechanosensitive ion channel protein</fullName>
    </submittedName>
</protein>
<accession>A0A1A9F0U8</accession>
<dbReference type="Gene3D" id="3.30.70.100">
    <property type="match status" value="1"/>
</dbReference>
<dbReference type="InterPro" id="IPR052702">
    <property type="entry name" value="MscS-like_channel"/>
</dbReference>
<feature type="domain" description="Mechanosensitive ion channel transmembrane helices 2/3" evidence="10">
    <location>
        <begin position="214"/>
        <end position="254"/>
    </location>
</feature>
<dbReference type="InterPro" id="IPR006685">
    <property type="entry name" value="MscS_channel_2nd"/>
</dbReference>
<dbReference type="GO" id="GO:0005886">
    <property type="term" value="C:plasma membrane"/>
    <property type="evidence" value="ECO:0007669"/>
    <property type="project" value="UniProtKB-SubCell"/>
</dbReference>
<feature type="transmembrane region" description="Helical" evidence="7">
    <location>
        <begin position="210"/>
        <end position="231"/>
    </location>
</feature>
<evidence type="ECO:0000256" key="4">
    <source>
        <dbReference type="ARBA" id="ARBA00022692"/>
    </source>
</evidence>
<dbReference type="EMBL" id="CP015839">
    <property type="protein sequence ID" value="ANG63511.1"/>
    <property type="molecule type" value="Genomic_DNA"/>
</dbReference>
<evidence type="ECO:0000256" key="7">
    <source>
        <dbReference type="SAM" id="Phobius"/>
    </source>
</evidence>
<dbReference type="InterPro" id="IPR049142">
    <property type="entry name" value="MS_channel_1st"/>
</dbReference>
<feature type="transmembrane region" description="Helical" evidence="7">
    <location>
        <begin position="237"/>
        <end position="268"/>
    </location>
</feature>
<organism evidence="11 12">
    <name type="scientific">Marinobacterium aestuarii</name>
    <dbReference type="NCBI Taxonomy" id="1821621"/>
    <lineage>
        <taxon>Bacteria</taxon>
        <taxon>Pseudomonadati</taxon>
        <taxon>Pseudomonadota</taxon>
        <taxon>Gammaproteobacteria</taxon>
        <taxon>Oceanospirillales</taxon>
        <taxon>Oceanospirillaceae</taxon>
        <taxon>Marinobacterium</taxon>
    </lineage>
</organism>
<dbReference type="OrthoDB" id="9799209at2"/>
<dbReference type="InterPro" id="IPR010920">
    <property type="entry name" value="LSM_dom_sf"/>
</dbReference>
<dbReference type="SUPFAM" id="SSF82861">
    <property type="entry name" value="Mechanosensitive channel protein MscS (YggB), transmembrane region"/>
    <property type="match status" value="1"/>
</dbReference>
<feature type="domain" description="Mechanosensitive ion channel MscS C-terminal" evidence="9">
    <location>
        <begin position="332"/>
        <end position="420"/>
    </location>
</feature>
<comment type="similarity">
    <text evidence="2">Belongs to the MscS (TC 1.A.23) family.</text>
</comment>
<reference evidence="12" key="1">
    <citation type="submission" date="2016-05" db="EMBL/GenBank/DDBJ databases">
        <authorList>
            <person name="Baek K."/>
            <person name="Yang S.-J."/>
        </authorList>
    </citation>
    <scope>NUCLEOTIDE SEQUENCE [LARGE SCALE GENOMIC DNA]</scope>
    <source>
        <strain evidence="12">ST58-10</strain>
    </source>
</reference>
<evidence type="ECO:0000313" key="12">
    <source>
        <dbReference type="Proteomes" id="UP000078070"/>
    </source>
</evidence>
<evidence type="ECO:0000256" key="6">
    <source>
        <dbReference type="ARBA" id="ARBA00023136"/>
    </source>
</evidence>
<evidence type="ECO:0000256" key="5">
    <source>
        <dbReference type="ARBA" id="ARBA00022989"/>
    </source>
</evidence>
<dbReference type="InterPro" id="IPR023408">
    <property type="entry name" value="MscS_beta-dom_sf"/>
</dbReference>
<dbReference type="InterPro" id="IPR011014">
    <property type="entry name" value="MscS_channel_TM-2"/>
</dbReference>
<proteinExistence type="inferred from homology"/>
<evidence type="ECO:0000313" key="11">
    <source>
        <dbReference type="EMBL" id="ANG63511.1"/>
    </source>
</evidence>
<dbReference type="InterPro" id="IPR049278">
    <property type="entry name" value="MS_channel_C"/>
</dbReference>
<dbReference type="Pfam" id="PF00924">
    <property type="entry name" value="MS_channel_2nd"/>
    <property type="match status" value="1"/>
</dbReference>
<dbReference type="Pfam" id="PF21082">
    <property type="entry name" value="MS_channel_3rd"/>
    <property type="match status" value="1"/>
</dbReference>
<feature type="transmembrane region" description="Helical" evidence="7">
    <location>
        <begin position="131"/>
        <end position="155"/>
    </location>
</feature>
<keyword evidence="6 7" id="KW-0472">Membrane</keyword>
<feature type="transmembrane region" description="Helical" evidence="7">
    <location>
        <begin position="68"/>
        <end position="89"/>
    </location>
</feature>
<evidence type="ECO:0000259" key="8">
    <source>
        <dbReference type="Pfam" id="PF00924"/>
    </source>
</evidence>
<evidence type="ECO:0000256" key="2">
    <source>
        <dbReference type="ARBA" id="ARBA00008017"/>
    </source>
</evidence>
<reference evidence="11 12" key="2">
    <citation type="journal article" date="2018" name="Int. J. Syst. Evol. Microbiol.">
        <title>Marinobacterium aestuarii sp. nov., a benzene-degrading marine bacterium isolated from estuary sediment.</title>
        <authorList>
            <person name="Bae S.S."/>
            <person name="Jung J."/>
            <person name="Chung D."/>
            <person name="Baek K."/>
        </authorList>
    </citation>
    <scope>NUCLEOTIDE SEQUENCE [LARGE SCALE GENOMIC DNA]</scope>
    <source>
        <strain evidence="11 12">ST58-10</strain>
    </source>
</reference>
<evidence type="ECO:0000259" key="9">
    <source>
        <dbReference type="Pfam" id="PF21082"/>
    </source>
</evidence>
<evidence type="ECO:0000259" key="10">
    <source>
        <dbReference type="Pfam" id="PF21088"/>
    </source>
</evidence>
<dbReference type="Proteomes" id="UP000078070">
    <property type="component" value="Chromosome"/>
</dbReference>
<keyword evidence="12" id="KW-1185">Reference proteome</keyword>
<dbReference type="Pfam" id="PF21088">
    <property type="entry name" value="MS_channel_1st"/>
    <property type="match status" value="1"/>
</dbReference>
<dbReference type="InterPro" id="IPR011066">
    <property type="entry name" value="MscS_channel_C_sf"/>
</dbReference>
<dbReference type="STRING" id="1821621.A8C75_14210"/>
<feature type="domain" description="Mechanosensitive ion channel MscS" evidence="8">
    <location>
        <begin position="256"/>
        <end position="323"/>
    </location>
</feature>
<name>A0A1A9F0U8_9GAMM</name>
<keyword evidence="4 7" id="KW-0812">Transmembrane</keyword>
<keyword evidence="3" id="KW-1003">Cell membrane</keyword>
<dbReference type="GO" id="GO:0008381">
    <property type="term" value="F:mechanosensitive monoatomic ion channel activity"/>
    <property type="evidence" value="ECO:0007669"/>
    <property type="project" value="UniProtKB-ARBA"/>
</dbReference>
<dbReference type="Gene3D" id="1.10.287.1260">
    <property type="match status" value="1"/>
</dbReference>
<feature type="transmembrane region" description="Helical" evidence="7">
    <location>
        <begin position="26"/>
        <end position="47"/>
    </location>
</feature>
<evidence type="ECO:0000256" key="3">
    <source>
        <dbReference type="ARBA" id="ARBA00022475"/>
    </source>
</evidence>
<dbReference type="AlphaFoldDB" id="A0A1A9F0U8"/>
<dbReference type="Gene3D" id="2.30.30.60">
    <property type="match status" value="1"/>
</dbReference>
<dbReference type="KEGG" id="mars:A8C75_14210"/>